<comment type="caution">
    <text evidence="5">The sequence shown here is derived from an EMBL/GenBank/DDBJ whole genome shotgun (WGS) entry which is preliminary data.</text>
</comment>
<dbReference type="CDD" id="cd03784">
    <property type="entry name" value="GT1_Gtf-like"/>
    <property type="match status" value="1"/>
</dbReference>
<dbReference type="InterPro" id="IPR050271">
    <property type="entry name" value="UDP-glycosyltransferase"/>
</dbReference>
<proteinExistence type="inferred from homology"/>
<evidence type="ECO:0000256" key="2">
    <source>
        <dbReference type="ARBA" id="ARBA00022676"/>
    </source>
</evidence>
<dbReference type="GO" id="GO:0016757">
    <property type="term" value="F:glycosyltransferase activity"/>
    <property type="evidence" value="ECO:0007669"/>
    <property type="project" value="UniProtKB-KW"/>
</dbReference>
<keyword evidence="2" id="KW-0328">Glycosyltransferase</keyword>
<dbReference type="EMBL" id="JBDJPC010000003">
    <property type="protein sequence ID" value="KAL1509622.1"/>
    <property type="molecule type" value="Genomic_DNA"/>
</dbReference>
<keyword evidence="6" id="KW-1185">Reference proteome</keyword>
<keyword evidence="4" id="KW-0472">Membrane</keyword>
<comment type="similarity">
    <text evidence="1">Belongs to the UDP-glycosyltransferase family.</text>
</comment>
<gene>
    <name evidence="5" type="ORF">ABEB36_004332</name>
</gene>
<evidence type="ECO:0000313" key="5">
    <source>
        <dbReference type="EMBL" id="KAL1509622.1"/>
    </source>
</evidence>
<dbReference type="PANTHER" id="PTHR48043">
    <property type="entry name" value="EG:EG0003.4 PROTEIN-RELATED"/>
    <property type="match status" value="1"/>
</dbReference>
<feature type="transmembrane region" description="Helical" evidence="4">
    <location>
        <begin position="6"/>
        <end position="26"/>
    </location>
</feature>
<keyword evidence="4" id="KW-0812">Transmembrane</keyword>
<keyword evidence="4" id="KW-1133">Transmembrane helix</keyword>
<evidence type="ECO:0008006" key="7">
    <source>
        <dbReference type="Google" id="ProtNLM"/>
    </source>
</evidence>
<name>A0ABD1F2Z2_HYPHA</name>
<dbReference type="PANTHER" id="PTHR48043:SF145">
    <property type="entry name" value="FI06409P-RELATED"/>
    <property type="match status" value="1"/>
</dbReference>
<dbReference type="SUPFAM" id="SSF53756">
    <property type="entry name" value="UDP-Glycosyltransferase/glycogen phosphorylase"/>
    <property type="match status" value="1"/>
</dbReference>
<dbReference type="FunFam" id="3.40.50.2000:FF:000189">
    <property type="entry name" value="UDP-glucuronosyltransferase 2B14-like Protein"/>
    <property type="match status" value="1"/>
</dbReference>
<evidence type="ECO:0000256" key="1">
    <source>
        <dbReference type="ARBA" id="ARBA00009995"/>
    </source>
</evidence>
<accession>A0ABD1F2Z2</accession>
<evidence type="ECO:0000256" key="3">
    <source>
        <dbReference type="ARBA" id="ARBA00022679"/>
    </source>
</evidence>
<evidence type="ECO:0000256" key="4">
    <source>
        <dbReference type="SAM" id="Phobius"/>
    </source>
</evidence>
<organism evidence="5 6">
    <name type="scientific">Hypothenemus hampei</name>
    <name type="common">Coffee berry borer</name>
    <dbReference type="NCBI Taxonomy" id="57062"/>
    <lineage>
        <taxon>Eukaryota</taxon>
        <taxon>Metazoa</taxon>
        <taxon>Ecdysozoa</taxon>
        <taxon>Arthropoda</taxon>
        <taxon>Hexapoda</taxon>
        <taxon>Insecta</taxon>
        <taxon>Pterygota</taxon>
        <taxon>Neoptera</taxon>
        <taxon>Endopterygota</taxon>
        <taxon>Coleoptera</taxon>
        <taxon>Polyphaga</taxon>
        <taxon>Cucujiformia</taxon>
        <taxon>Curculionidae</taxon>
        <taxon>Scolytinae</taxon>
        <taxon>Hypothenemus</taxon>
    </lineage>
</organism>
<evidence type="ECO:0000313" key="6">
    <source>
        <dbReference type="Proteomes" id="UP001566132"/>
    </source>
</evidence>
<sequence length="504" mass="58316">MWPGRLIIYYCFILRACWAANILAIFPFPGYSHFRMFGSLMEELAKRGHDVDVVSHFPLKTPIPGYNDISVRGTVPIVTNNMTFTELRKRTGSKQTRLITDYGGSELCQMTFNELHSLKNTKKKYDVFITELFGSDCMLGWSWYFHIPSIIMTSSANLPWVSERFGLPDNPSYIPTYFAGYKSEMNLYERIHNTWTLLEAKFLYHIYSSRPSNIVAKKFFGEELPDLEVLAKETSLQLVNTHFSVNNVRPLVPNVIEVAGLHIQEAHIVNEHFDHILTTDKEGVIYFNMGSVVKPESLTADKIQALLNAFAILPFKVIWKGKREPFQERFNVPDNIHFEEWIPQQEILCDSRVKIFITHGGMMSSQEAVYCGIPILGIPLFADQYLNLKYAETMGYAIMVDYDDLSTETISSALKKLAYESQFHENAKRISAEFRDRPMSPMDTAVYWVEYVIRHKGTARLSSAARHLHWWQYYLLDVFAVIFVLPLLLSFILIKLIFFFKQHI</sequence>
<dbReference type="Pfam" id="PF00201">
    <property type="entry name" value="UDPGT"/>
    <property type="match status" value="1"/>
</dbReference>
<reference evidence="5 6" key="1">
    <citation type="submission" date="2024-05" db="EMBL/GenBank/DDBJ databases">
        <title>Genetic variation in Jamaican populations of the coffee berry borer (Hypothenemus hampei).</title>
        <authorList>
            <person name="Errbii M."/>
            <person name="Myrie A."/>
        </authorList>
    </citation>
    <scope>NUCLEOTIDE SEQUENCE [LARGE SCALE GENOMIC DNA]</scope>
    <source>
        <strain evidence="5">JA-Hopewell-2020-01-JO</strain>
        <tissue evidence="5">Whole body</tissue>
    </source>
</reference>
<dbReference type="Gene3D" id="3.40.50.2000">
    <property type="entry name" value="Glycogen Phosphorylase B"/>
    <property type="match status" value="1"/>
</dbReference>
<feature type="transmembrane region" description="Helical" evidence="4">
    <location>
        <begin position="473"/>
        <end position="500"/>
    </location>
</feature>
<keyword evidence="3" id="KW-0808">Transferase</keyword>
<dbReference type="AlphaFoldDB" id="A0ABD1F2Z2"/>
<dbReference type="Proteomes" id="UP001566132">
    <property type="component" value="Unassembled WGS sequence"/>
</dbReference>
<protein>
    <recommendedName>
        <fullName evidence="7">UDP-glucuronosyltransferase</fullName>
    </recommendedName>
</protein>
<dbReference type="InterPro" id="IPR002213">
    <property type="entry name" value="UDP_glucos_trans"/>
</dbReference>